<accession>A0ACB8WBI5</accession>
<evidence type="ECO:0000313" key="1">
    <source>
        <dbReference type="EMBL" id="KAI3365035.1"/>
    </source>
</evidence>
<gene>
    <name evidence="1" type="ORF">L3Q82_010088</name>
</gene>
<proteinExistence type="predicted"/>
<keyword evidence="2" id="KW-1185">Reference proteome</keyword>
<dbReference type="EMBL" id="CM041542">
    <property type="protein sequence ID" value="KAI3365035.1"/>
    <property type="molecule type" value="Genomic_DNA"/>
</dbReference>
<protein>
    <submittedName>
        <fullName evidence="1">Uncharacterized protein</fullName>
    </submittedName>
</protein>
<name>A0ACB8WBI5_9TELE</name>
<comment type="caution">
    <text evidence="1">The sequence shown here is derived from an EMBL/GenBank/DDBJ whole genome shotgun (WGS) entry which is preliminary data.</text>
</comment>
<organism evidence="1 2">
    <name type="scientific">Scortum barcoo</name>
    <name type="common">barcoo grunter</name>
    <dbReference type="NCBI Taxonomy" id="214431"/>
    <lineage>
        <taxon>Eukaryota</taxon>
        <taxon>Metazoa</taxon>
        <taxon>Chordata</taxon>
        <taxon>Craniata</taxon>
        <taxon>Vertebrata</taxon>
        <taxon>Euteleostomi</taxon>
        <taxon>Actinopterygii</taxon>
        <taxon>Neopterygii</taxon>
        <taxon>Teleostei</taxon>
        <taxon>Neoteleostei</taxon>
        <taxon>Acanthomorphata</taxon>
        <taxon>Eupercaria</taxon>
        <taxon>Centrarchiformes</taxon>
        <taxon>Terapontoidei</taxon>
        <taxon>Terapontidae</taxon>
        <taxon>Scortum</taxon>
    </lineage>
</organism>
<evidence type="ECO:0000313" key="2">
    <source>
        <dbReference type="Proteomes" id="UP000831701"/>
    </source>
</evidence>
<dbReference type="Proteomes" id="UP000831701">
    <property type="component" value="Chromosome 12"/>
</dbReference>
<reference evidence="1" key="1">
    <citation type="submission" date="2022-04" db="EMBL/GenBank/DDBJ databases">
        <title>Jade perch genome.</title>
        <authorList>
            <person name="Chao B."/>
        </authorList>
    </citation>
    <scope>NUCLEOTIDE SEQUENCE</scope>
    <source>
        <strain evidence="1">CB-2022</strain>
    </source>
</reference>
<sequence length="95" mass="10610">MGLCRWSSEKQSPVELFNEYSVKDMAFNPPVAPPGSKRKVRTFKDSIQGDRFVVGATLLDAELQRRAESLLTATATDTELDFTTTHTHTDAHCTH</sequence>